<keyword evidence="3" id="KW-0342">GTP-binding</keyword>
<evidence type="ECO:0000259" key="7">
    <source>
        <dbReference type="PROSITE" id="PS51880"/>
    </source>
</evidence>
<dbReference type="PANTHER" id="PTHR43127">
    <property type="entry name" value="DEVELOPMENTALLY-REGULATED GTP-BINDING PROTEIN 2"/>
    <property type="match status" value="1"/>
</dbReference>
<dbReference type="InterPro" id="IPR045001">
    <property type="entry name" value="DRG"/>
</dbReference>
<keyword evidence="2" id="KW-0547">Nucleotide-binding</keyword>
<feature type="domain" description="OBG-type G" evidence="6">
    <location>
        <begin position="63"/>
        <end position="288"/>
    </location>
</feature>
<dbReference type="Pfam" id="PF16897">
    <property type="entry name" value="MMR_HSR1_Xtn"/>
    <property type="match status" value="1"/>
</dbReference>
<dbReference type="Gene3D" id="6.10.140.1070">
    <property type="match status" value="2"/>
</dbReference>
<dbReference type="InterPro" id="IPR006074">
    <property type="entry name" value="GTP1-OBG_CS"/>
</dbReference>
<dbReference type="InterPro" id="IPR005225">
    <property type="entry name" value="Small_GTP-bd"/>
</dbReference>
<dbReference type="InterPro" id="IPR004843">
    <property type="entry name" value="Calcineurin-like_PHP"/>
</dbReference>
<dbReference type="NCBIfam" id="TIGR00231">
    <property type="entry name" value="small_GTP"/>
    <property type="match status" value="1"/>
</dbReference>
<organism evidence="8 9">
    <name type="scientific">Macrostomum lignano</name>
    <dbReference type="NCBI Taxonomy" id="282301"/>
    <lineage>
        <taxon>Eukaryota</taxon>
        <taxon>Metazoa</taxon>
        <taxon>Spiralia</taxon>
        <taxon>Lophotrochozoa</taxon>
        <taxon>Platyhelminthes</taxon>
        <taxon>Rhabditophora</taxon>
        <taxon>Macrostomorpha</taxon>
        <taxon>Macrostomida</taxon>
        <taxon>Macrostomidae</taxon>
        <taxon>Macrostomum</taxon>
    </lineage>
</organism>
<sequence length="870" mass="97604">MGILDKIKEIENEISRTQKNKATEYHLGLLKAKLAKYRAQLLEPQGKSAQKGEGFDVMKSGDARVALIGFPSVGKSTLLNKLTSTFSECANYEFTTLTCIPGVIEYNGARIQLLDLPGIIEGASQGKGRGRQVIAVARTADLVLIMLDAAKPDVHRSLLEYELESVGIRLNKRKPNIYFKQQKTGGLKFTHQVPLTHMNEKLVYTILHEYKIFNADIIFREDCTMDEFIDVISGNRVYLPCLYVYNKIDQISIEEVDRLAHQPHSVVVSCNVGLNLDYLLEMLWEYLDLICIYTKKRGERPNFSQGHELVMRNGCSVEDVAHRVHRSLVSQFKYALVWGSSVKFNPQRVGLTHRVQHQDVMQIRSAIDVAGHCFERRVRYGIARVVQRGLWVHLVRELSLAGVTWIVWITVNPVRSERLSSYSQRHSTISSITISFWSKAKTVLDSQVSLAAWRCCLAVSAKPAVEVFIAESSGTSPKTLEPMTNSRRLDVHVALRFGECTMLTLMFGSLAALLLCYLMPVEAAQLMKQTGAQIRQSSNANKSVFVVADWGGIGSSPFVTPWEVTTAAAMDSLSGRLPDGSVEAVFALGDNFYSFGVKNVEDDRFRTTFEAVFNGSRLRPTPWYLVAGNHDWLGNASAQILYSKRSSRNFPDYFHTKVIQLDGIGCAAFILVDTVLLSESAEALHPDDLYRPPTLKSAKSARRRPKLTDVSIDKYFSWLEKQLQLYYSYPYLFVAGHHPVWSIGQHGPTSDLVRRLDPLLLKYKVNAYLCGHEHNMQHIVLNGTDYFVAGAAAHVTTSMAHMGLFPPGSVRYYWNKQADLDGAFMTLGFGSDYANATFVEAGSEARLLYSARLPRRRVHQQFSGLDDGVL</sequence>
<dbReference type="Pfam" id="PF00149">
    <property type="entry name" value="Metallophos"/>
    <property type="match status" value="1"/>
</dbReference>
<evidence type="ECO:0000259" key="6">
    <source>
        <dbReference type="PROSITE" id="PS51710"/>
    </source>
</evidence>
<evidence type="ECO:0000256" key="2">
    <source>
        <dbReference type="ARBA" id="ARBA00022741"/>
    </source>
</evidence>
<dbReference type="Pfam" id="PF01926">
    <property type="entry name" value="MMR_HSR1"/>
    <property type="match status" value="1"/>
</dbReference>
<dbReference type="InterPro" id="IPR027417">
    <property type="entry name" value="P-loop_NTPase"/>
</dbReference>
<keyword evidence="8" id="KW-1185">Reference proteome</keyword>
<accession>A0A1I8HCB6</accession>
<dbReference type="InterPro" id="IPR006073">
    <property type="entry name" value="GTP-bd"/>
</dbReference>
<dbReference type="InterPro" id="IPR031167">
    <property type="entry name" value="G_OBG"/>
</dbReference>
<dbReference type="GO" id="GO:0003924">
    <property type="term" value="F:GTPase activity"/>
    <property type="evidence" value="ECO:0007669"/>
    <property type="project" value="InterPro"/>
</dbReference>
<evidence type="ECO:0000313" key="9">
    <source>
        <dbReference type="WBParaSite" id="maker-uti_cns_0005293-snap-gene-0.2-mRNA-1"/>
    </source>
</evidence>
<dbReference type="Pfam" id="PF02824">
    <property type="entry name" value="TGS"/>
    <property type="match status" value="1"/>
</dbReference>
<proteinExistence type="predicted"/>
<evidence type="ECO:0000256" key="1">
    <source>
        <dbReference type="ARBA" id="ARBA00015822"/>
    </source>
</evidence>
<dbReference type="GO" id="GO:0005525">
    <property type="term" value="F:GTP binding"/>
    <property type="evidence" value="ECO:0007669"/>
    <property type="project" value="UniProtKB-KW"/>
</dbReference>
<evidence type="ECO:0000256" key="4">
    <source>
        <dbReference type="ARBA" id="ARBA00029999"/>
    </source>
</evidence>
<dbReference type="PROSITE" id="PS00905">
    <property type="entry name" value="GTP1_OBG"/>
    <property type="match status" value="1"/>
</dbReference>
<dbReference type="SUPFAM" id="SSF52540">
    <property type="entry name" value="P-loop containing nucleoside triphosphate hydrolases"/>
    <property type="match status" value="1"/>
</dbReference>
<evidence type="ECO:0000313" key="8">
    <source>
        <dbReference type="Proteomes" id="UP000095280"/>
    </source>
</evidence>
<dbReference type="PROSITE" id="PS51880">
    <property type="entry name" value="TGS"/>
    <property type="match status" value="1"/>
</dbReference>
<dbReference type="Gene3D" id="3.10.20.30">
    <property type="match status" value="1"/>
</dbReference>
<name>A0A1I8HCB6_9PLAT</name>
<dbReference type="FunFam" id="3.10.20.30:FF:000016">
    <property type="entry name" value="Developmentally-regulated GTP-binding protein 2"/>
    <property type="match status" value="1"/>
</dbReference>
<evidence type="ECO:0000256" key="5">
    <source>
        <dbReference type="ARBA" id="ARBA00031589"/>
    </source>
</evidence>
<dbReference type="InterPro" id="IPR012675">
    <property type="entry name" value="Beta-grasp_dom_sf"/>
</dbReference>
<dbReference type="PRINTS" id="PR00326">
    <property type="entry name" value="GTP1OBG"/>
</dbReference>
<dbReference type="GO" id="GO:0003993">
    <property type="term" value="F:acid phosphatase activity"/>
    <property type="evidence" value="ECO:0007669"/>
    <property type="project" value="InterPro"/>
</dbReference>
<dbReference type="Proteomes" id="UP000095280">
    <property type="component" value="Unplaced"/>
</dbReference>
<dbReference type="SUPFAM" id="SSF56300">
    <property type="entry name" value="Metallo-dependent phosphatases"/>
    <property type="match status" value="1"/>
</dbReference>
<protein>
    <recommendedName>
        <fullName evidence="1">Tartrate-resistant acid phosphatase type 5</fullName>
    </recommendedName>
    <alternativeName>
        <fullName evidence="5">Tartrate-resistant acid ATPase</fullName>
    </alternativeName>
    <alternativeName>
        <fullName evidence="4">Type 5 acid phosphatase</fullName>
    </alternativeName>
</protein>
<dbReference type="AlphaFoldDB" id="A0A1I8HCB6"/>
<dbReference type="CDD" id="cd07378">
    <property type="entry name" value="MPP_ACP5"/>
    <property type="match status" value="1"/>
</dbReference>
<dbReference type="PROSITE" id="PS51710">
    <property type="entry name" value="G_OBG"/>
    <property type="match status" value="1"/>
</dbReference>
<dbReference type="InterPro" id="IPR004095">
    <property type="entry name" value="TGS"/>
</dbReference>
<dbReference type="InterPro" id="IPR012676">
    <property type="entry name" value="TGS-like"/>
</dbReference>
<dbReference type="SUPFAM" id="SSF81271">
    <property type="entry name" value="TGS-like"/>
    <property type="match status" value="1"/>
</dbReference>
<dbReference type="InterPro" id="IPR024927">
    <property type="entry name" value="Acid_PPase"/>
</dbReference>
<feature type="domain" description="TGS" evidence="7">
    <location>
        <begin position="288"/>
        <end position="365"/>
    </location>
</feature>
<dbReference type="CDD" id="cd01896">
    <property type="entry name" value="DRG"/>
    <property type="match status" value="1"/>
</dbReference>
<dbReference type="WBParaSite" id="maker-uti_cns_0005293-snap-gene-0.2-mRNA-1">
    <property type="protein sequence ID" value="maker-uti_cns_0005293-snap-gene-0.2-mRNA-1"/>
    <property type="gene ID" value="maker-uti_cns_0005293-snap-gene-0.2"/>
</dbReference>
<evidence type="ECO:0000256" key="3">
    <source>
        <dbReference type="ARBA" id="ARBA00023134"/>
    </source>
</evidence>
<dbReference type="InterPro" id="IPR031662">
    <property type="entry name" value="GTP-binding_2"/>
</dbReference>
<reference evidence="9" key="1">
    <citation type="submission" date="2016-11" db="UniProtKB">
        <authorList>
            <consortium name="WormBaseParasite"/>
        </authorList>
    </citation>
    <scope>IDENTIFICATION</scope>
</reference>
<dbReference type="FunFam" id="3.40.50.300:FF:000740">
    <property type="entry name" value="Putative GTP-binding protein 1"/>
    <property type="match status" value="1"/>
</dbReference>
<dbReference type="InterPro" id="IPR029052">
    <property type="entry name" value="Metallo-depent_PP-like"/>
</dbReference>
<dbReference type="Gene3D" id="3.60.21.10">
    <property type="match status" value="1"/>
</dbReference>